<proteinExistence type="predicted"/>
<gene>
    <name evidence="2" type="ORF">QBC47DRAFT_410012</name>
</gene>
<evidence type="ECO:0000259" key="1">
    <source>
        <dbReference type="Pfam" id="PF06985"/>
    </source>
</evidence>
<dbReference type="PANTHER" id="PTHR24148:SF73">
    <property type="entry name" value="HET DOMAIN PROTEIN (AFU_ORTHOLOGUE AFUA_8G01020)"/>
    <property type="match status" value="1"/>
</dbReference>
<dbReference type="InterPro" id="IPR052895">
    <property type="entry name" value="HetReg/Transcr_Mod"/>
</dbReference>
<feature type="domain" description="Heterokaryon incompatibility" evidence="1">
    <location>
        <begin position="63"/>
        <end position="151"/>
    </location>
</feature>
<dbReference type="PANTHER" id="PTHR24148">
    <property type="entry name" value="ANKYRIN REPEAT DOMAIN-CONTAINING PROTEIN 39 HOMOLOG-RELATED"/>
    <property type="match status" value="1"/>
</dbReference>
<evidence type="ECO:0000313" key="2">
    <source>
        <dbReference type="EMBL" id="KAK1759248.1"/>
    </source>
</evidence>
<dbReference type="Pfam" id="PF06985">
    <property type="entry name" value="HET"/>
    <property type="match status" value="1"/>
</dbReference>
<dbReference type="InterPro" id="IPR010730">
    <property type="entry name" value="HET"/>
</dbReference>
<organism evidence="2 3">
    <name type="scientific">Echria macrotheca</name>
    <dbReference type="NCBI Taxonomy" id="438768"/>
    <lineage>
        <taxon>Eukaryota</taxon>
        <taxon>Fungi</taxon>
        <taxon>Dikarya</taxon>
        <taxon>Ascomycota</taxon>
        <taxon>Pezizomycotina</taxon>
        <taxon>Sordariomycetes</taxon>
        <taxon>Sordariomycetidae</taxon>
        <taxon>Sordariales</taxon>
        <taxon>Schizotheciaceae</taxon>
        <taxon>Echria</taxon>
    </lineage>
</organism>
<sequence length="151" mass="17103">MVHPAARPWLAATWTGDPLPYEYRPLSGPTKIRVVGAHLDSHDGEICCRLVEIDLDSPDRPAFHTLSYTWGKPVSTSATSVLPLEIDDWHRETRIIVTGPDEKVAGGLSVTRNLHDFLCELRDRRPADMDYIWIDRICINQEDLAERSSQV</sequence>
<evidence type="ECO:0000313" key="3">
    <source>
        <dbReference type="Proteomes" id="UP001239445"/>
    </source>
</evidence>
<reference evidence="2" key="1">
    <citation type="submission" date="2023-06" db="EMBL/GenBank/DDBJ databases">
        <title>Genome-scale phylogeny and comparative genomics of the fungal order Sordariales.</title>
        <authorList>
            <consortium name="Lawrence Berkeley National Laboratory"/>
            <person name="Hensen N."/>
            <person name="Bonometti L."/>
            <person name="Westerberg I."/>
            <person name="Brannstrom I.O."/>
            <person name="Guillou S."/>
            <person name="Cros-Aarteil S."/>
            <person name="Calhoun S."/>
            <person name="Haridas S."/>
            <person name="Kuo A."/>
            <person name="Mondo S."/>
            <person name="Pangilinan J."/>
            <person name="Riley R."/>
            <person name="Labutti K."/>
            <person name="Andreopoulos B."/>
            <person name="Lipzen A."/>
            <person name="Chen C."/>
            <person name="Yanf M."/>
            <person name="Daum C."/>
            <person name="Ng V."/>
            <person name="Clum A."/>
            <person name="Steindorff A."/>
            <person name="Ohm R."/>
            <person name="Martin F."/>
            <person name="Silar P."/>
            <person name="Natvig D."/>
            <person name="Lalanne C."/>
            <person name="Gautier V."/>
            <person name="Ament-Velasquez S.L."/>
            <person name="Kruys A."/>
            <person name="Hutchinson M.I."/>
            <person name="Powell A.J."/>
            <person name="Barry K."/>
            <person name="Miller A.N."/>
            <person name="Grigoriev I.V."/>
            <person name="Debuchy R."/>
            <person name="Gladieux P."/>
            <person name="Thoren M.H."/>
            <person name="Johannesson H."/>
        </authorList>
    </citation>
    <scope>NUCLEOTIDE SEQUENCE</scope>
    <source>
        <strain evidence="2">PSN4</strain>
    </source>
</reference>
<dbReference type="AlphaFoldDB" id="A0AAJ0BJ62"/>
<comment type="caution">
    <text evidence="2">The sequence shown here is derived from an EMBL/GenBank/DDBJ whole genome shotgun (WGS) entry which is preliminary data.</text>
</comment>
<protein>
    <recommendedName>
        <fullName evidence="1">Heterokaryon incompatibility domain-containing protein</fullName>
    </recommendedName>
</protein>
<dbReference type="Proteomes" id="UP001239445">
    <property type="component" value="Unassembled WGS sequence"/>
</dbReference>
<keyword evidence="3" id="KW-1185">Reference proteome</keyword>
<name>A0AAJ0BJ62_9PEZI</name>
<accession>A0AAJ0BJ62</accession>
<dbReference type="EMBL" id="MU839828">
    <property type="protein sequence ID" value="KAK1759248.1"/>
    <property type="molecule type" value="Genomic_DNA"/>
</dbReference>